<evidence type="ECO:0000256" key="4">
    <source>
        <dbReference type="ARBA" id="ARBA00023163"/>
    </source>
</evidence>
<evidence type="ECO:0000259" key="7">
    <source>
        <dbReference type="PROSITE" id="PS50110"/>
    </source>
</evidence>
<comment type="caution">
    <text evidence="8">The sequence shown here is derived from an EMBL/GenBank/DDBJ whole genome shotgun (WGS) entry which is preliminary data.</text>
</comment>
<dbReference type="RefSeq" id="WP_107665867.1">
    <property type="nucleotide sequence ID" value="NZ_PZKG01000210.1"/>
</dbReference>
<keyword evidence="4" id="KW-0804">Transcription</keyword>
<dbReference type="PRINTS" id="PR00038">
    <property type="entry name" value="HTHLUXR"/>
</dbReference>
<dbReference type="PANTHER" id="PTHR43214:SF41">
    <property type="entry name" value="NITRATE_NITRITE RESPONSE REGULATOR PROTEIN NARP"/>
    <property type="match status" value="1"/>
</dbReference>
<reference evidence="8 9" key="1">
    <citation type="submission" date="2018-03" db="EMBL/GenBank/DDBJ databases">
        <title>Cereibacter changlensis.</title>
        <authorList>
            <person name="Meyer T.E."/>
            <person name="Miller S."/>
            <person name="Lodha T."/>
            <person name="Gandham S."/>
            <person name="Chintalapati S."/>
            <person name="Chintalapati V.R."/>
        </authorList>
    </citation>
    <scope>NUCLEOTIDE SEQUENCE [LARGE SCALE GENOMIC DNA]</scope>
    <source>
        <strain evidence="8 9">JA139</strain>
    </source>
</reference>
<feature type="domain" description="HTH luxR-type" evidence="6">
    <location>
        <begin position="142"/>
        <end position="207"/>
    </location>
</feature>
<dbReference type="PROSITE" id="PS50043">
    <property type="entry name" value="HTH_LUXR_2"/>
    <property type="match status" value="1"/>
</dbReference>
<dbReference type="InterPro" id="IPR000792">
    <property type="entry name" value="Tscrpt_reg_LuxR_C"/>
</dbReference>
<evidence type="ECO:0000256" key="1">
    <source>
        <dbReference type="ARBA" id="ARBA00022553"/>
    </source>
</evidence>
<dbReference type="CDD" id="cd06170">
    <property type="entry name" value="LuxR_C_like"/>
    <property type="match status" value="1"/>
</dbReference>
<evidence type="ECO:0000259" key="6">
    <source>
        <dbReference type="PROSITE" id="PS50043"/>
    </source>
</evidence>
<dbReference type="PROSITE" id="PS50110">
    <property type="entry name" value="RESPONSE_REGULATORY"/>
    <property type="match status" value="1"/>
</dbReference>
<dbReference type="GO" id="GO:0003677">
    <property type="term" value="F:DNA binding"/>
    <property type="evidence" value="ECO:0007669"/>
    <property type="project" value="UniProtKB-KW"/>
</dbReference>
<organism evidence="8 9">
    <name type="scientific">Cereibacter changlensis JA139</name>
    <dbReference type="NCBI Taxonomy" id="1188249"/>
    <lineage>
        <taxon>Bacteria</taxon>
        <taxon>Pseudomonadati</taxon>
        <taxon>Pseudomonadota</taxon>
        <taxon>Alphaproteobacteria</taxon>
        <taxon>Rhodobacterales</taxon>
        <taxon>Paracoccaceae</taxon>
        <taxon>Cereibacter</taxon>
    </lineage>
</organism>
<proteinExistence type="predicted"/>
<keyword evidence="3 8" id="KW-0238">DNA-binding</keyword>
<protein>
    <submittedName>
        <fullName evidence="8">DNA-binding response regulator</fullName>
    </submittedName>
</protein>
<gene>
    <name evidence="8" type="ORF">C5F48_21870</name>
</gene>
<dbReference type="InterPro" id="IPR011006">
    <property type="entry name" value="CheY-like_superfamily"/>
</dbReference>
<dbReference type="SMART" id="SM00448">
    <property type="entry name" value="REC"/>
    <property type="match status" value="1"/>
</dbReference>
<keyword evidence="9" id="KW-1185">Reference proteome</keyword>
<dbReference type="Pfam" id="PF00072">
    <property type="entry name" value="Response_reg"/>
    <property type="match status" value="1"/>
</dbReference>
<evidence type="ECO:0000313" key="9">
    <source>
        <dbReference type="Proteomes" id="UP000241010"/>
    </source>
</evidence>
<feature type="modified residue" description="4-aspartylphosphate" evidence="5">
    <location>
        <position position="56"/>
    </location>
</feature>
<dbReference type="InterPro" id="IPR058245">
    <property type="entry name" value="NreC/VraR/RcsB-like_REC"/>
</dbReference>
<sequence length="215" mass="23639">MSLVNIGLVDDHPIVLAGLSELVGELQNKRVLATGTCAEEALAMAERGGLRLIVMDLNMKGPVLETIGRIAALPNAPAVLVFSASEKVEDCCAALSRGASGYVIKGSSESELFQAIDIILEGREYISPSLAVRVFRQTQARDKKQDVVLSFREDQIVNQLLNGASNRDIATRLRLSEKTIKYYMTQIMQKLDAKNRLEVALAVQRDRMERQPAKV</sequence>
<name>A0A2T4JP51_9RHOB</name>
<dbReference type="Gene3D" id="3.40.50.2300">
    <property type="match status" value="1"/>
</dbReference>
<dbReference type="InterPro" id="IPR001789">
    <property type="entry name" value="Sig_transdc_resp-reg_receiver"/>
</dbReference>
<dbReference type="CDD" id="cd17535">
    <property type="entry name" value="REC_NarL-like"/>
    <property type="match status" value="1"/>
</dbReference>
<feature type="domain" description="Response regulatory" evidence="7">
    <location>
        <begin position="5"/>
        <end position="120"/>
    </location>
</feature>
<evidence type="ECO:0000256" key="3">
    <source>
        <dbReference type="ARBA" id="ARBA00023125"/>
    </source>
</evidence>
<dbReference type="Pfam" id="PF00196">
    <property type="entry name" value="GerE"/>
    <property type="match status" value="1"/>
</dbReference>
<dbReference type="GO" id="GO:0006355">
    <property type="term" value="P:regulation of DNA-templated transcription"/>
    <property type="evidence" value="ECO:0007669"/>
    <property type="project" value="InterPro"/>
</dbReference>
<evidence type="ECO:0000313" key="8">
    <source>
        <dbReference type="EMBL" id="PTE19633.1"/>
    </source>
</evidence>
<dbReference type="AlphaFoldDB" id="A0A2T4JP51"/>
<dbReference type="PANTHER" id="PTHR43214">
    <property type="entry name" value="TWO-COMPONENT RESPONSE REGULATOR"/>
    <property type="match status" value="1"/>
</dbReference>
<accession>A0A2T4JP51</accession>
<dbReference type="EMBL" id="PZKG01000210">
    <property type="protein sequence ID" value="PTE19633.1"/>
    <property type="molecule type" value="Genomic_DNA"/>
</dbReference>
<dbReference type="SUPFAM" id="SSF46894">
    <property type="entry name" value="C-terminal effector domain of the bipartite response regulators"/>
    <property type="match status" value="1"/>
</dbReference>
<evidence type="ECO:0000256" key="5">
    <source>
        <dbReference type="PROSITE-ProRule" id="PRU00169"/>
    </source>
</evidence>
<dbReference type="GO" id="GO:0000160">
    <property type="term" value="P:phosphorelay signal transduction system"/>
    <property type="evidence" value="ECO:0007669"/>
    <property type="project" value="InterPro"/>
</dbReference>
<dbReference type="Proteomes" id="UP000241010">
    <property type="component" value="Unassembled WGS sequence"/>
</dbReference>
<dbReference type="SMART" id="SM00421">
    <property type="entry name" value="HTH_LUXR"/>
    <property type="match status" value="1"/>
</dbReference>
<dbReference type="OrthoDB" id="3679796at2"/>
<evidence type="ECO:0000256" key="2">
    <source>
        <dbReference type="ARBA" id="ARBA00023015"/>
    </source>
</evidence>
<dbReference type="InterPro" id="IPR039420">
    <property type="entry name" value="WalR-like"/>
</dbReference>
<dbReference type="InterPro" id="IPR016032">
    <property type="entry name" value="Sig_transdc_resp-reg_C-effctor"/>
</dbReference>
<keyword evidence="2" id="KW-0805">Transcription regulation</keyword>
<keyword evidence="1 5" id="KW-0597">Phosphoprotein</keyword>
<dbReference type="SUPFAM" id="SSF52172">
    <property type="entry name" value="CheY-like"/>
    <property type="match status" value="1"/>
</dbReference>